<reference evidence="3" key="1">
    <citation type="journal article" date="2022" name="Plant J.">
        <title>Strategies of tolerance reflected in two North American maple genomes.</title>
        <authorList>
            <person name="McEvoy S.L."/>
            <person name="Sezen U.U."/>
            <person name="Trouern-Trend A."/>
            <person name="McMahon S.M."/>
            <person name="Schaberg P.G."/>
            <person name="Yang J."/>
            <person name="Wegrzyn J.L."/>
            <person name="Swenson N.G."/>
        </authorList>
    </citation>
    <scope>NUCLEOTIDE SEQUENCE</scope>
    <source>
        <strain evidence="3">NS2018</strain>
    </source>
</reference>
<feature type="domain" description="Terpene synthase N-terminal" evidence="2">
    <location>
        <begin position="16"/>
        <end position="176"/>
    </location>
</feature>
<feature type="compositionally biased region" description="Basic and acidic residues" evidence="1">
    <location>
        <begin position="1"/>
        <end position="15"/>
    </location>
</feature>
<reference evidence="3" key="2">
    <citation type="submission" date="2023-06" db="EMBL/GenBank/DDBJ databases">
        <authorList>
            <person name="Swenson N.G."/>
            <person name="Wegrzyn J.L."/>
            <person name="Mcevoy S.L."/>
        </authorList>
    </citation>
    <scope>NUCLEOTIDE SEQUENCE</scope>
    <source>
        <strain evidence="3">NS2018</strain>
        <tissue evidence="3">Leaf</tissue>
    </source>
</reference>
<feature type="region of interest" description="Disordered" evidence="1">
    <location>
        <begin position="1"/>
        <end position="29"/>
    </location>
</feature>
<keyword evidence="4" id="KW-1185">Reference proteome</keyword>
<dbReference type="Pfam" id="PF01397">
    <property type="entry name" value="Terpene_synth"/>
    <property type="match status" value="2"/>
</dbReference>
<organism evidence="3 4">
    <name type="scientific">Acer saccharum</name>
    <name type="common">Sugar maple</name>
    <dbReference type="NCBI Taxonomy" id="4024"/>
    <lineage>
        <taxon>Eukaryota</taxon>
        <taxon>Viridiplantae</taxon>
        <taxon>Streptophyta</taxon>
        <taxon>Embryophyta</taxon>
        <taxon>Tracheophyta</taxon>
        <taxon>Spermatophyta</taxon>
        <taxon>Magnoliopsida</taxon>
        <taxon>eudicotyledons</taxon>
        <taxon>Gunneridae</taxon>
        <taxon>Pentapetalae</taxon>
        <taxon>rosids</taxon>
        <taxon>malvids</taxon>
        <taxon>Sapindales</taxon>
        <taxon>Sapindaceae</taxon>
        <taxon>Hippocastanoideae</taxon>
        <taxon>Acereae</taxon>
        <taxon>Acer</taxon>
    </lineage>
</organism>
<dbReference type="SUPFAM" id="SSF48239">
    <property type="entry name" value="Terpenoid cyclases/Protein prenyltransferases"/>
    <property type="match status" value="2"/>
</dbReference>
<accession>A0AA39V7F2</accession>
<evidence type="ECO:0000259" key="2">
    <source>
        <dbReference type="Pfam" id="PF01397"/>
    </source>
</evidence>
<dbReference type="Gene3D" id="1.50.10.130">
    <property type="entry name" value="Terpene synthase, N-terminal domain"/>
    <property type="match status" value="2"/>
</dbReference>
<proteinExistence type="predicted"/>
<dbReference type="EMBL" id="JAUESC010000385">
    <property type="protein sequence ID" value="KAK0578589.1"/>
    <property type="molecule type" value="Genomic_DNA"/>
</dbReference>
<dbReference type="InterPro" id="IPR050148">
    <property type="entry name" value="Terpene_synthase-like"/>
</dbReference>
<dbReference type="InterPro" id="IPR036965">
    <property type="entry name" value="Terpene_synth_N_sf"/>
</dbReference>
<dbReference type="InterPro" id="IPR001906">
    <property type="entry name" value="Terpene_synth_N"/>
</dbReference>
<evidence type="ECO:0000313" key="4">
    <source>
        <dbReference type="Proteomes" id="UP001168877"/>
    </source>
</evidence>
<dbReference type="PANTHER" id="PTHR31225:SF94">
    <property type="entry name" value="ALPHA-FARNESENE SYNTHASE"/>
    <property type="match status" value="1"/>
</dbReference>
<sequence>MKSEASSDTMPERRSANYKPNEEEDKNRQAEKLKEEVKLMFGKSVELLAKLVFLNILMKLGLSILFEKEIIEVLDTIAASIKINNYTLEEDLYATALCFRLLRLHGHEMSTRGFMDGNGSFSTSKCRDIKGLIELFEASHLSLEGENILEEAKGFSNGILMGAYSTLDGELAEKVAQTGLVPSQMASKNEEEDKNRQAEKLKEEVKLMFGKSMEVLAKLEFIDILMKLGLSILFEKEIMEALDTIAASIKINNHTLEEDLYATALCFRLLRLHGHEISQVCIFSVTSHDTTYTIKPFIFFG</sequence>
<evidence type="ECO:0000256" key="1">
    <source>
        <dbReference type="SAM" id="MobiDB-lite"/>
    </source>
</evidence>
<protein>
    <recommendedName>
        <fullName evidence="2">Terpene synthase N-terminal domain-containing protein</fullName>
    </recommendedName>
</protein>
<dbReference type="Proteomes" id="UP001168877">
    <property type="component" value="Unassembled WGS sequence"/>
</dbReference>
<evidence type="ECO:0000313" key="3">
    <source>
        <dbReference type="EMBL" id="KAK0578589.1"/>
    </source>
</evidence>
<feature type="domain" description="Terpene synthase N-terminal" evidence="2">
    <location>
        <begin position="185"/>
        <end position="282"/>
    </location>
</feature>
<dbReference type="GO" id="GO:0010333">
    <property type="term" value="F:terpene synthase activity"/>
    <property type="evidence" value="ECO:0007669"/>
    <property type="project" value="InterPro"/>
</dbReference>
<name>A0AA39V7F2_ACESA</name>
<dbReference type="GO" id="GO:0016114">
    <property type="term" value="P:terpenoid biosynthetic process"/>
    <property type="evidence" value="ECO:0007669"/>
    <property type="project" value="InterPro"/>
</dbReference>
<comment type="caution">
    <text evidence="3">The sequence shown here is derived from an EMBL/GenBank/DDBJ whole genome shotgun (WGS) entry which is preliminary data.</text>
</comment>
<dbReference type="PANTHER" id="PTHR31225">
    <property type="entry name" value="OS04G0344100 PROTEIN-RELATED"/>
    <property type="match status" value="1"/>
</dbReference>
<dbReference type="InterPro" id="IPR008930">
    <property type="entry name" value="Terpenoid_cyclase/PrenylTrfase"/>
</dbReference>
<dbReference type="AlphaFoldDB" id="A0AA39V7F2"/>
<gene>
    <name evidence="3" type="ORF">LWI29_012906</name>
</gene>